<dbReference type="RefSeq" id="WP_376983230.1">
    <property type="nucleotide sequence ID" value="NZ_JBHLSV010000046.1"/>
</dbReference>
<evidence type="ECO:0000313" key="3">
    <source>
        <dbReference type="Proteomes" id="UP001589793"/>
    </source>
</evidence>
<keyword evidence="1" id="KW-0472">Membrane</keyword>
<keyword evidence="1" id="KW-0812">Transmembrane</keyword>
<accession>A0ABV6RHY9</accession>
<proteinExistence type="predicted"/>
<name>A0ABV6RHY9_9MICO</name>
<feature type="transmembrane region" description="Helical" evidence="1">
    <location>
        <begin position="40"/>
        <end position="64"/>
    </location>
</feature>
<keyword evidence="1" id="KW-1133">Transmembrane helix</keyword>
<dbReference type="Proteomes" id="UP001589793">
    <property type="component" value="Unassembled WGS sequence"/>
</dbReference>
<keyword evidence="3" id="KW-1185">Reference proteome</keyword>
<comment type="caution">
    <text evidence="2">The sequence shown here is derived from an EMBL/GenBank/DDBJ whole genome shotgun (WGS) entry which is preliminary data.</text>
</comment>
<evidence type="ECO:0000313" key="2">
    <source>
        <dbReference type="EMBL" id="MFC0676179.1"/>
    </source>
</evidence>
<protein>
    <submittedName>
        <fullName evidence="2">Uncharacterized protein</fullName>
    </submittedName>
</protein>
<organism evidence="2 3">
    <name type="scientific">Brachybacterium hainanense</name>
    <dbReference type="NCBI Taxonomy" id="1541174"/>
    <lineage>
        <taxon>Bacteria</taxon>
        <taxon>Bacillati</taxon>
        <taxon>Actinomycetota</taxon>
        <taxon>Actinomycetes</taxon>
        <taxon>Micrococcales</taxon>
        <taxon>Dermabacteraceae</taxon>
        <taxon>Brachybacterium</taxon>
    </lineage>
</organism>
<feature type="transmembrane region" description="Helical" evidence="1">
    <location>
        <begin position="18"/>
        <end position="34"/>
    </location>
</feature>
<gene>
    <name evidence="2" type="ORF">ACFFF6_19710</name>
</gene>
<reference evidence="2 3" key="1">
    <citation type="submission" date="2024-09" db="EMBL/GenBank/DDBJ databases">
        <authorList>
            <person name="Sun Q."/>
            <person name="Mori K."/>
        </authorList>
    </citation>
    <scope>NUCLEOTIDE SEQUENCE [LARGE SCALE GENOMIC DNA]</scope>
    <source>
        <strain evidence="2 3">CICC 10874</strain>
    </source>
</reference>
<sequence length="73" mass="7707">MNQTSGGILRARIRRNSVLTMLLGAIIVVGVLLADGRSSFVWLGVAVIVLGAGMLLLAGSLPALREDPAPRRR</sequence>
<dbReference type="EMBL" id="JBHLSV010000046">
    <property type="protein sequence ID" value="MFC0676179.1"/>
    <property type="molecule type" value="Genomic_DNA"/>
</dbReference>
<evidence type="ECO:0000256" key="1">
    <source>
        <dbReference type="SAM" id="Phobius"/>
    </source>
</evidence>